<gene>
    <name evidence="3" type="ORF">GB993_06920</name>
</gene>
<protein>
    <submittedName>
        <fullName evidence="3">DUF4097 family beta strand repeat protein</fullName>
    </submittedName>
</protein>
<dbReference type="InterPro" id="IPR025164">
    <property type="entry name" value="Toastrack_DUF4097"/>
</dbReference>
<accession>A0A6N9I4L5</accession>
<reference evidence="3 4" key="1">
    <citation type="journal article" date="2019" name="Appl. Environ. Microbiol.">
        <title>Genetic determinants of hydroxycinnamic acid metabolism in heterofermentative lactobacilli.</title>
        <authorList>
            <person name="Gaur G."/>
            <person name="Oh J.H."/>
            <person name="Filannino P."/>
            <person name="Gobbetti M."/>
            <person name="van Pijkeren J.P."/>
            <person name="Ganzle M.G."/>
        </authorList>
    </citation>
    <scope>NUCLEOTIDE SEQUENCE [LARGE SCALE GENOMIC DNA]</scope>
    <source>
        <strain evidence="3 4">C5</strain>
    </source>
</reference>
<evidence type="ECO:0000256" key="1">
    <source>
        <dbReference type="SAM" id="MobiDB-lite"/>
    </source>
</evidence>
<organism evidence="3 4">
    <name type="scientific">Furfurilactobacillus milii</name>
    <dbReference type="NCBI Taxonomy" id="2888272"/>
    <lineage>
        <taxon>Bacteria</taxon>
        <taxon>Bacillati</taxon>
        <taxon>Bacillota</taxon>
        <taxon>Bacilli</taxon>
        <taxon>Lactobacillales</taxon>
        <taxon>Lactobacillaceae</taxon>
        <taxon>Furfurilactobacillus</taxon>
    </lineage>
</organism>
<dbReference type="EMBL" id="WEZQ01000011">
    <property type="protein sequence ID" value="MYV17233.1"/>
    <property type="molecule type" value="Genomic_DNA"/>
</dbReference>
<sequence length="497" mass="53912">MTMDTIDTMVNRRLDETFKAYPDTEEMHELREELAADLSEAAHDNEKKGATITDAVNRAFEGLGNLDDLVDEINAEKNATDQDTHSDDAKQTSHEHTYSHGHHIDIADGKVIIDGGKVLSIDDNGIKVNGGKAVNIDSDGININNGTFTVTNDGIRMGNLVIDNRGIHTDGGKTVAGSFTEKKQQPHNDKFDPHANDDTFSNFDQQFNEQEPVDTEIYVDSLALANEEQFSADQVQRIDFKYADSSVRILSNPDDDHIIFREYMNRANDSYLAQTKLENGTLSIHNGSRPHLLPLRVRVQLLIPASFAGDLLINSASGSVNFSHTGALNQVRLEANSGSIRINGAHFKDLDVNASSGSVRIKQTTVAGLLRARAHSGSIRLADTTVAKFDVDTHSGSVRGTDLIGAGAFNANSGSINLSFSDLTGNLDTTAHSSSIKLEFAKGIEYNFDLDAKSGSITGPDNAIYDHNTTNFKDGAVGDHPHFYVTAATKSSSIHVS</sequence>
<dbReference type="NCBIfam" id="NF038403">
    <property type="entry name" value="perm_prefix_1"/>
    <property type="match status" value="1"/>
</dbReference>
<dbReference type="Pfam" id="PF13349">
    <property type="entry name" value="DUF4097"/>
    <property type="match status" value="1"/>
</dbReference>
<evidence type="ECO:0000313" key="4">
    <source>
        <dbReference type="Proteomes" id="UP000449209"/>
    </source>
</evidence>
<feature type="domain" description="DUF4097" evidence="2">
    <location>
        <begin position="270"/>
        <end position="472"/>
    </location>
</feature>
<evidence type="ECO:0000259" key="2">
    <source>
        <dbReference type="Pfam" id="PF13349"/>
    </source>
</evidence>
<name>A0A6N9I4L5_9LACO</name>
<dbReference type="Proteomes" id="UP000449209">
    <property type="component" value="Unassembled WGS sequence"/>
</dbReference>
<comment type="caution">
    <text evidence="3">The sequence shown here is derived from an EMBL/GenBank/DDBJ whole genome shotgun (WGS) entry which is preliminary data.</text>
</comment>
<dbReference type="InterPro" id="IPR047928">
    <property type="entry name" value="Perm_prefix_1"/>
</dbReference>
<evidence type="ECO:0000313" key="3">
    <source>
        <dbReference type="EMBL" id="MYV17233.1"/>
    </source>
</evidence>
<feature type="region of interest" description="Disordered" evidence="1">
    <location>
        <begin position="78"/>
        <end position="101"/>
    </location>
</feature>
<dbReference type="AlphaFoldDB" id="A0A6N9I4L5"/>
<proteinExistence type="predicted"/>